<dbReference type="InterPro" id="IPR010343">
    <property type="entry name" value="ArAE_1"/>
</dbReference>
<evidence type="ECO:0000256" key="4">
    <source>
        <dbReference type="ARBA" id="ARBA00022989"/>
    </source>
</evidence>
<comment type="caution">
    <text evidence="7">The sequence shown here is derived from an EMBL/GenBank/DDBJ whole genome shotgun (WGS) entry which is preliminary data.</text>
</comment>
<evidence type="ECO:0000313" key="8">
    <source>
        <dbReference type="Proteomes" id="UP000274515"/>
    </source>
</evidence>
<protein>
    <recommendedName>
        <fullName evidence="9">FUSC family protein</fullName>
    </recommendedName>
</protein>
<feature type="transmembrane region" description="Helical" evidence="6">
    <location>
        <begin position="186"/>
        <end position="209"/>
    </location>
</feature>
<sequence>MTILGVVVAVSARRPGTPDAEHVGDRFRDAGDTRRRWSSALERVKAFGATLIGSGPTSEGDLVLISKTAAAAGIAWAVGGQVTGAPNPVLAPLAAVLVVEATIYQTLQSGLRRVVGVVLGVLLALALGRSLGLNAWSLTFVLLLALVVGRMARLGGQTSQVAVSALLVMAIGDAVPGYAQERVYETLLGALVGVLVNALIAPPVHVHAARDSLAAMARKLSRLLVDIGEQLSREDVVFAPARTKELLWTARDFHDQVAEIRQQLDRASESLRYNPRRSVFVSPARKPAPAALLVRAKAATEAVDHIVDQTSGIARALADIGEGRAGADWDTVVAARVGKVVTSIGNGVDTWSRALVADDPDASERPGEEPPRQQLIHAIEEARAQLASLSQHMAAHGGDTVGSTTTSWLVVGSVLADLSRILAEIDPVGGAHRTAVSTTPAGRLHLLRPTFSRLRRKLRAARGRLRRGG</sequence>
<dbReference type="Pfam" id="PF06081">
    <property type="entry name" value="ArAE_1"/>
    <property type="match status" value="1"/>
</dbReference>
<evidence type="ECO:0000256" key="3">
    <source>
        <dbReference type="ARBA" id="ARBA00022692"/>
    </source>
</evidence>
<dbReference type="EMBL" id="RSAA01000008">
    <property type="protein sequence ID" value="RRO17669.1"/>
    <property type="molecule type" value="Genomic_DNA"/>
</dbReference>
<keyword evidence="5 6" id="KW-0472">Membrane</keyword>
<name>A0A426JWW6_9PSEU</name>
<keyword evidence="3 6" id="KW-0812">Transmembrane</keyword>
<reference evidence="7 8" key="1">
    <citation type="submission" date="2018-11" db="EMBL/GenBank/DDBJ databases">
        <title>Saccharopolyspora rhizosphaerae sp. nov., an actinomycete isolated from rhizosphere soil in Thailand.</title>
        <authorList>
            <person name="Intra B."/>
            <person name="Euanorasetr J."/>
            <person name="Take A."/>
            <person name="Inahashi Y."/>
            <person name="Mori M."/>
            <person name="Panbangred W."/>
            <person name="Matsumoto A."/>
        </authorList>
    </citation>
    <scope>NUCLEOTIDE SEQUENCE [LARGE SCALE GENOMIC DNA]</scope>
    <source>
        <strain evidence="7 8">H219</strain>
    </source>
</reference>
<feature type="transmembrane region" description="Helical" evidence="6">
    <location>
        <begin position="110"/>
        <end position="127"/>
    </location>
</feature>
<evidence type="ECO:0000256" key="1">
    <source>
        <dbReference type="ARBA" id="ARBA00004651"/>
    </source>
</evidence>
<accession>A0A426JWW6</accession>
<keyword evidence="2" id="KW-1003">Cell membrane</keyword>
<keyword evidence="8" id="KW-1185">Reference proteome</keyword>
<dbReference type="GO" id="GO:0005886">
    <property type="term" value="C:plasma membrane"/>
    <property type="evidence" value="ECO:0007669"/>
    <property type="project" value="UniProtKB-SubCell"/>
</dbReference>
<keyword evidence="4 6" id="KW-1133">Transmembrane helix</keyword>
<proteinExistence type="predicted"/>
<organism evidence="7 8">
    <name type="scientific">Saccharopolyspora rhizosphaerae</name>
    <dbReference type="NCBI Taxonomy" id="2492662"/>
    <lineage>
        <taxon>Bacteria</taxon>
        <taxon>Bacillati</taxon>
        <taxon>Actinomycetota</taxon>
        <taxon>Actinomycetes</taxon>
        <taxon>Pseudonocardiales</taxon>
        <taxon>Pseudonocardiaceae</taxon>
        <taxon>Saccharopolyspora</taxon>
    </lineage>
</organism>
<dbReference type="AlphaFoldDB" id="A0A426JWW6"/>
<gene>
    <name evidence="7" type="ORF">EIL87_10385</name>
</gene>
<evidence type="ECO:0008006" key="9">
    <source>
        <dbReference type="Google" id="ProtNLM"/>
    </source>
</evidence>
<evidence type="ECO:0000313" key="7">
    <source>
        <dbReference type="EMBL" id="RRO17669.1"/>
    </source>
</evidence>
<dbReference type="Proteomes" id="UP000274515">
    <property type="component" value="Unassembled WGS sequence"/>
</dbReference>
<evidence type="ECO:0000256" key="2">
    <source>
        <dbReference type="ARBA" id="ARBA00022475"/>
    </source>
</evidence>
<evidence type="ECO:0000256" key="6">
    <source>
        <dbReference type="SAM" id="Phobius"/>
    </source>
</evidence>
<feature type="transmembrane region" description="Helical" evidence="6">
    <location>
        <begin position="161"/>
        <end position="180"/>
    </location>
</feature>
<evidence type="ECO:0000256" key="5">
    <source>
        <dbReference type="ARBA" id="ARBA00023136"/>
    </source>
</evidence>
<comment type="subcellular location">
    <subcellularLocation>
        <location evidence="1">Cell membrane</location>
        <topology evidence="1">Multi-pass membrane protein</topology>
    </subcellularLocation>
</comment>